<accession>A0A6S7BCP4</accession>
<dbReference type="InterPro" id="IPR050287">
    <property type="entry name" value="MTA/SAH_deaminase"/>
</dbReference>
<comment type="similarity">
    <text evidence="1">Belongs to the metallo-dependent hydrolases superfamily. ATZ/TRZ family.</text>
</comment>
<reference evidence="4 5" key="1">
    <citation type="submission" date="2020-04" db="EMBL/GenBank/DDBJ databases">
        <authorList>
            <person name="De Canck E."/>
        </authorList>
    </citation>
    <scope>NUCLEOTIDE SEQUENCE [LARGE SCALE GENOMIC DNA]</scope>
    <source>
        <strain evidence="4 5">LMG 28138</strain>
    </source>
</reference>
<evidence type="ECO:0000259" key="3">
    <source>
        <dbReference type="Pfam" id="PF01979"/>
    </source>
</evidence>
<evidence type="ECO:0000256" key="2">
    <source>
        <dbReference type="ARBA" id="ARBA00022801"/>
    </source>
</evidence>
<dbReference type="SUPFAM" id="SSF51556">
    <property type="entry name" value="Metallo-dependent hydrolases"/>
    <property type="match status" value="1"/>
</dbReference>
<organism evidence="4 5">
    <name type="scientific">Pararobbsia alpina</name>
    <dbReference type="NCBI Taxonomy" id="621374"/>
    <lineage>
        <taxon>Bacteria</taxon>
        <taxon>Pseudomonadati</taxon>
        <taxon>Pseudomonadota</taxon>
        <taxon>Betaproteobacteria</taxon>
        <taxon>Burkholderiales</taxon>
        <taxon>Burkholderiaceae</taxon>
        <taxon>Pararobbsia</taxon>
    </lineage>
</organism>
<keyword evidence="2 4" id="KW-0378">Hydrolase</keyword>
<dbReference type="PANTHER" id="PTHR43794:SF11">
    <property type="entry name" value="AMIDOHYDROLASE-RELATED DOMAIN-CONTAINING PROTEIN"/>
    <property type="match status" value="1"/>
</dbReference>
<dbReference type="Gene3D" id="2.30.40.10">
    <property type="entry name" value="Urease, subunit C, domain 1"/>
    <property type="match status" value="1"/>
</dbReference>
<protein>
    <submittedName>
        <fullName evidence="4">8-oxoguanine deaminase</fullName>
        <ecNumber evidence="4">3.5.4.32</ecNumber>
    </submittedName>
</protein>
<dbReference type="InterPro" id="IPR032466">
    <property type="entry name" value="Metal_Hydrolase"/>
</dbReference>
<dbReference type="PANTHER" id="PTHR43794">
    <property type="entry name" value="AMINOHYDROLASE SSNA-RELATED"/>
    <property type="match status" value="1"/>
</dbReference>
<dbReference type="Pfam" id="PF01979">
    <property type="entry name" value="Amidohydro_1"/>
    <property type="match status" value="1"/>
</dbReference>
<dbReference type="Proteomes" id="UP000494115">
    <property type="component" value="Unassembled WGS sequence"/>
</dbReference>
<dbReference type="Gene3D" id="3.20.20.140">
    <property type="entry name" value="Metal-dependent hydrolases"/>
    <property type="match status" value="1"/>
</dbReference>
<dbReference type="SUPFAM" id="SSF51338">
    <property type="entry name" value="Composite domain of metallo-dependent hydrolases"/>
    <property type="match status" value="1"/>
</dbReference>
<dbReference type="GO" id="GO:0102127">
    <property type="term" value="F:8-oxoguanine deaminase activity"/>
    <property type="evidence" value="ECO:0007669"/>
    <property type="project" value="UniProtKB-EC"/>
</dbReference>
<gene>
    <name evidence="4" type="ORF">LMG28138_03602</name>
</gene>
<evidence type="ECO:0000313" key="5">
    <source>
        <dbReference type="Proteomes" id="UP000494115"/>
    </source>
</evidence>
<dbReference type="EC" id="3.5.4.32" evidence="4"/>
<dbReference type="InterPro" id="IPR011059">
    <property type="entry name" value="Metal-dep_hydrolase_composite"/>
</dbReference>
<dbReference type="EMBL" id="CADIKM010000018">
    <property type="protein sequence ID" value="CAB3793906.1"/>
    <property type="molecule type" value="Genomic_DNA"/>
</dbReference>
<proteinExistence type="inferred from homology"/>
<keyword evidence="5" id="KW-1185">Reference proteome</keyword>
<name>A0A6S7BCP4_9BURK</name>
<dbReference type="NCBIfam" id="NF006056">
    <property type="entry name" value="PRK08204.1"/>
    <property type="match status" value="1"/>
</dbReference>
<evidence type="ECO:0000313" key="4">
    <source>
        <dbReference type="EMBL" id="CAB3793906.1"/>
    </source>
</evidence>
<dbReference type="RefSeq" id="WP_175106117.1">
    <property type="nucleotide sequence ID" value="NZ_CADIKM010000018.1"/>
</dbReference>
<evidence type="ECO:0000256" key="1">
    <source>
        <dbReference type="ARBA" id="ARBA00006745"/>
    </source>
</evidence>
<sequence length="451" mass="48537">MAYTLIKNAFVVTMDETEGDFRGDILIDGTRIAALGQGLEMHDAAIVDGTDFIVIPGLVNAHLHTWQAGLRTVASNWTLPEYFRWVHAGLATQFEPEDIRIATLAGALNQLENGTTTLADWCHNNPTPLHSDAGIAGLRQAGIRATFMHGTPKPNPVPGQKPFWEVPHPRSEMERLAREIGPDDGLLSLGLAILGPHYSTLEVALEDFALAREFGLVASMHQGGGPAKSPDGWARLEAEGLLGKSINIVHGNDLPDEQLARFVDAGVSFTVTGESEMVSGHGHPIVGRLRDLGVRPSLGSDIECALSGDMLTAARITLSHQRSLDNVSARQTGTLGGKNRMRTRDALAWITIEGARMLGKEDSIGSLAPGKQADLVMISTRSLNMQPVHDPVSAVVMHANQSNIDSVMVAGNWRKRHGRLIHDDVNAVIEALQRSSSRIVGALGIQPSDLQ</sequence>
<dbReference type="AlphaFoldDB" id="A0A6S7BCP4"/>
<dbReference type="InterPro" id="IPR006680">
    <property type="entry name" value="Amidohydro-rel"/>
</dbReference>
<feature type="domain" description="Amidohydrolase-related" evidence="3">
    <location>
        <begin position="53"/>
        <end position="413"/>
    </location>
</feature>